<keyword evidence="3" id="KW-1185">Reference proteome</keyword>
<feature type="chain" id="PRO_5045409883" description="Secreted protein" evidence="1">
    <location>
        <begin position="27"/>
        <end position="130"/>
    </location>
</feature>
<sequence length="130" mass="14773">MQMRRLLRVTGLAALLVLLTASQCLTQSSDIQYAAGYGYVVPLLCKGCRYDRYYVTFDTYQQAQTWLNNWRDRFDYYGNSNGRPNLPPGYATYYDDGDKEYKAITALLGPPNLHSTGAVDLNQPQPFVPQ</sequence>
<name>A0ABU0YV79_9PROT</name>
<evidence type="ECO:0008006" key="4">
    <source>
        <dbReference type="Google" id="ProtNLM"/>
    </source>
</evidence>
<gene>
    <name evidence="2" type="ORF">Q8A70_28270</name>
</gene>
<evidence type="ECO:0000313" key="3">
    <source>
        <dbReference type="Proteomes" id="UP001230156"/>
    </source>
</evidence>
<feature type="signal peptide" evidence="1">
    <location>
        <begin position="1"/>
        <end position="26"/>
    </location>
</feature>
<dbReference type="Proteomes" id="UP001230156">
    <property type="component" value="Unassembled WGS sequence"/>
</dbReference>
<protein>
    <recommendedName>
        <fullName evidence="4">Secreted protein</fullName>
    </recommendedName>
</protein>
<proteinExistence type="predicted"/>
<evidence type="ECO:0000256" key="1">
    <source>
        <dbReference type="SAM" id="SignalP"/>
    </source>
</evidence>
<dbReference type="RefSeq" id="WP_379962147.1">
    <property type="nucleotide sequence ID" value="NZ_JAUYVI010000014.1"/>
</dbReference>
<evidence type="ECO:0000313" key="2">
    <source>
        <dbReference type="EMBL" id="MDQ7251616.1"/>
    </source>
</evidence>
<comment type="caution">
    <text evidence="2">The sequence shown here is derived from an EMBL/GenBank/DDBJ whole genome shotgun (WGS) entry which is preliminary data.</text>
</comment>
<dbReference type="EMBL" id="JAUYVI010000014">
    <property type="protein sequence ID" value="MDQ7251616.1"/>
    <property type="molecule type" value="Genomic_DNA"/>
</dbReference>
<keyword evidence="1" id="KW-0732">Signal</keyword>
<reference evidence="3" key="1">
    <citation type="submission" date="2023-08" db="EMBL/GenBank/DDBJ databases">
        <title>Rhodospirillaceae gen. nov., a novel taxon isolated from the Yangtze River Yuezi River estuary sludge.</title>
        <authorList>
            <person name="Ruan L."/>
        </authorList>
    </citation>
    <scope>NUCLEOTIDE SEQUENCE [LARGE SCALE GENOMIC DNA]</scope>
    <source>
        <strain evidence="3">R-7</strain>
    </source>
</reference>
<accession>A0ABU0YV79</accession>
<organism evidence="2 3">
    <name type="scientific">Dongia sedimenti</name>
    <dbReference type="NCBI Taxonomy" id="3064282"/>
    <lineage>
        <taxon>Bacteria</taxon>
        <taxon>Pseudomonadati</taxon>
        <taxon>Pseudomonadota</taxon>
        <taxon>Alphaproteobacteria</taxon>
        <taxon>Rhodospirillales</taxon>
        <taxon>Dongiaceae</taxon>
        <taxon>Dongia</taxon>
    </lineage>
</organism>